<gene>
    <name evidence="1" type="ORF">AAEO50_02160</name>
</gene>
<accession>A0ABU9K4T6</accession>
<dbReference type="RefSeq" id="WP_341979926.1">
    <property type="nucleotide sequence ID" value="NZ_JBBYAF010000003.1"/>
</dbReference>
<comment type="caution">
    <text evidence="1">The sequence shown here is derived from an EMBL/GenBank/DDBJ whole genome shotgun (WGS) entry which is preliminary data.</text>
</comment>
<sequence>MKEIDNKNVSGLRQTAKMAGLIREWGNLTVSDGSDRDKGVNF</sequence>
<proteinExistence type="predicted"/>
<keyword evidence="2" id="KW-1185">Reference proteome</keyword>
<protein>
    <submittedName>
        <fullName evidence="1">Uncharacterized protein</fullName>
    </submittedName>
</protein>
<evidence type="ECO:0000313" key="1">
    <source>
        <dbReference type="EMBL" id="MEL3971069.1"/>
    </source>
</evidence>
<dbReference type="EMBL" id="JBBYAF010000003">
    <property type="protein sequence ID" value="MEL3971069.1"/>
    <property type="molecule type" value="Genomic_DNA"/>
</dbReference>
<organism evidence="1 2">
    <name type="scientific">Rossellomorea oryzaecorticis</name>
    <dbReference type="NCBI Taxonomy" id="1396505"/>
    <lineage>
        <taxon>Bacteria</taxon>
        <taxon>Bacillati</taxon>
        <taxon>Bacillota</taxon>
        <taxon>Bacilli</taxon>
        <taxon>Bacillales</taxon>
        <taxon>Bacillaceae</taxon>
        <taxon>Rossellomorea</taxon>
    </lineage>
</organism>
<dbReference type="Proteomes" id="UP001389717">
    <property type="component" value="Unassembled WGS sequence"/>
</dbReference>
<reference evidence="1 2" key="1">
    <citation type="submission" date="2024-04" db="EMBL/GenBank/DDBJ databases">
        <title>Bacillus oryzaecorticis sp. nov., a moderately halophilic bacterium isolated from rice husks.</title>
        <authorList>
            <person name="Zhu H.-S."/>
        </authorList>
    </citation>
    <scope>NUCLEOTIDE SEQUENCE [LARGE SCALE GENOMIC DNA]</scope>
    <source>
        <strain evidence="1 2">ZC255</strain>
    </source>
</reference>
<evidence type="ECO:0000313" key="2">
    <source>
        <dbReference type="Proteomes" id="UP001389717"/>
    </source>
</evidence>
<name>A0ABU9K4T6_9BACI</name>